<dbReference type="Proteomes" id="UP001049176">
    <property type="component" value="Chromosome 11"/>
</dbReference>
<evidence type="ECO:0000256" key="2">
    <source>
        <dbReference type="ARBA" id="ARBA00022516"/>
    </source>
</evidence>
<evidence type="ECO:0000256" key="1">
    <source>
        <dbReference type="ARBA" id="ARBA00009755"/>
    </source>
</evidence>
<organism evidence="10 11">
    <name type="scientific">Marasmius oreades</name>
    <name type="common">fairy-ring Marasmius</name>
    <dbReference type="NCBI Taxonomy" id="181124"/>
    <lineage>
        <taxon>Eukaryota</taxon>
        <taxon>Fungi</taxon>
        <taxon>Dikarya</taxon>
        <taxon>Basidiomycota</taxon>
        <taxon>Agaricomycotina</taxon>
        <taxon>Agaricomycetes</taxon>
        <taxon>Agaricomycetidae</taxon>
        <taxon>Agaricales</taxon>
        <taxon>Marasmiineae</taxon>
        <taxon>Marasmiaceae</taxon>
        <taxon>Marasmius</taxon>
    </lineage>
</organism>
<dbReference type="PANTHER" id="PTHR11764">
    <property type="entry name" value="TERPENE CYCLASE/MUTASE FAMILY MEMBER"/>
    <property type="match status" value="1"/>
</dbReference>
<dbReference type="SUPFAM" id="SSF48239">
    <property type="entry name" value="Terpenoid cyclases/Protein prenyltransferases"/>
    <property type="match status" value="2"/>
</dbReference>
<dbReference type="Pfam" id="PF13243">
    <property type="entry name" value="SQHop_cyclase_C"/>
    <property type="match status" value="1"/>
</dbReference>
<evidence type="ECO:0000256" key="7">
    <source>
        <dbReference type="RuleBase" id="RU362003"/>
    </source>
</evidence>
<dbReference type="InterPro" id="IPR032697">
    <property type="entry name" value="SQ_cyclase_N"/>
</dbReference>
<dbReference type="PANTHER" id="PTHR11764:SF20">
    <property type="entry name" value="LANOSTEROL SYNTHASE"/>
    <property type="match status" value="1"/>
</dbReference>
<dbReference type="FunFam" id="1.50.10.20:FF:000003">
    <property type="entry name" value="Terpene cyclase/mutase family member"/>
    <property type="match status" value="1"/>
</dbReference>
<dbReference type="InterPro" id="IPR032696">
    <property type="entry name" value="SQ_cyclase_C"/>
</dbReference>
<dbReference type="GO" id="GO:0000250">
    <property type="term" value="F:lanosterol synthase activity"/>
    <property type="evidence" value="ECO:0007669"/>
    <property type="project" value="TreeGrafter"/>
</dbReference>
<dbReference type="AlphaFoldDB" id="A0A9P7RKR8"/>
<evidence type="ECO:0000259" key="9">
    <source>
        <dbReference type="Pfam" id="PF13249"/>
    </source>
</evidence>
<name>A0A9P7RKR8_9AGAR</name>
<protein>
    <recommendedName>
        <fullName evidence="7">Terpene cyclase/mutase family member</fullName>
        <ecNumber evidence="7">5.4.99.-</ecNumber>
    </recommendedName>
</protein>
<dbReference type="SFLD" id="SFLDG01016">
    <property type="entry name" value="Prenyltransferase_Like_2"/>
    <property type="match status" value="1"/>
</dbReference>
<comment type="similarity">
    <text evidence="1 7">Belongs to the terpene cyclase/mutase family.</text>
</comment>
<dbReference type="InterPro" id="IPR018333">
    <property type="entry name" value="Squalene_cyclase"/>
</dbReference>
<comment type="caution">
    <text evidence="10">The sequence shown here is derived from an EMBL/GenBank/DDBJ whole genome shotgun (WGS) entry which is preliminary data.</text>
</comment>
<gene>
    <name evidence="10" type="ORF">E1B28_003115</name>
</gene>
<keyword evidence="2" id="KW-0444">Lipid biosynthesis</keyword>
<reference evidence="10" key="1">
    <citation type="journal article" date="2021" name="Genome Biol. Evol.">
        <title>The assembled and annotated genome of the fairy-ring fungus Marasmius oreades.</title>
        <authorList>
            <person name="Hiltunen M."/>
            <person name="Ament-Velasquez S.L."/>
            <person name="Johannesson H."/>
        </authorList>
    </citation>
    <scope>NUCLEOTIDE SEQUENCE</scope>
    <source>
        <strain evidence="10">03SP1</strain>
    </source>
</reference>
<dbReference type="GeneID" id="66072191"/>
<dbReference type="OrthoDB" id="21502at2759"/>
<evidence type="ECO:0000259" key="8">
    <source>
        <dbReference type="Pfam" id="PF13243"/>
    </source>
</evidence>
<dbReference type="GO" id="GO:0006696">
    <property type="term" value="P:ergosterol biosynthetic process"/>
    <property type="evidence" value="ECO:0007669"/>
    <property type="project" value="TreeGrafter"/>
</dbReference>
<feature type="domain" description="Squalene cyclase C-terminal" evidence="8">
    <location>
        <begin position="382"/>
        <end position="713"/>
    </location>
</feature>
<evidence type="ECO:0000256" key="6">
    <source>
        <dbReference type="ARBA" id="ARBA00023235"/>
    </source>
</evidence>
<keyword evidence="4" id="KW-0752">Steroid biosynthesis</keyword>
<evidence type="ECO:0000313" key="10">
    <source>
        <dbReference type="EMBL" id="KAG7085559.1"/>
    </source>
</evidence>
<dbReference type="Gene3D" id="6.20.120.20">
    <property type="match status" value="1"/>
</dbReference>
<keyword evidence="3" id="KW-0677">Repeat</keyword>
<keyword evidence="11" id="KW-1185">Reference proteome</keyword>
<dbReference type="RefSeq" id="XP_043002030.1">
    <property type="nucleotide sequence ID" value="XM_043160074.1"/>
</dbReference>
<keyword evidence="6 7" id="KW-0413">Isomerase</keyword>
<evidence type="ECO:0000256" key="4">
    <source>
        <dbReference type="ARBA" id="ARBA00022955"/>
    </source>
</evidence>
<keyword evidence="5" id="KW-0443">Lipid metabolism</keyword>
<feature type="domain" description="Squalene cyclase N-terminal" evidence="9">
    <location>
        <begin position="84"/>
        <end position="361"/>
    </location>
</feature>
<proteinExistence type="inferred from homology"/>
<dbReference type="GO" id="GO:0005811">
    <property type="term" value="C:lipid droplet"/>
    <property type="evidence" value="ECO:0007669"/>
    <property type="project" value="InterPro"/>
</dbReference>
<accession>A0A9P7RKR8</accession>
<dbReference type="GO" id="GO:0016104">
    <property type="term" value="P:triterpenoid biosynthetic process"/>
    <property type="evidence" value="ECO:0007669"/>
    <property type="project" value="InterPro"/>
</dbReference>
<evidence type="ECO:0000256" key="5">
    <source>
        <dbReference type="ARBA" id="ARBA00023098"/>
    </source>
</evidence>
<evidence type="ECO:0000256" key="3">
    <source>
        <dbReference type="ARBA" id="ARBA00022737"/>
    </source>
</evidence>
<dbReference type="EMBL" id="CM032191">
    <property type="protein sequence ID" value="KAG7085559.1"/>
    <property type="molecule type" value="Genomic_DNA"/>
</dbReference>
<dbReference type="CDD" id="cd02892">
    <property type="entry name" value="SQCY_1"/>
    <property type="match status" value="1"/>
</dbReference>
<dbReference type="NCBIfam" id="TIGR01787">
    <property type="entry name" value="squalene_cyclas"/>
    <property type="match status" value="1"/>
</dbReference>
<evidence type="ECO:0000313" key="11">
    <source>
        <dbReference type="Proteomes" id="UP001049176"/>
    </source>
</evidence>
<dbReference type="Gene3D" id="1.50.10.20">
    <property type="match status" value="2"/>
</dbReference>
<dbReference type="EC" id="5.4.99.-" evidence="7"/>
<dbReference type="InterPro" id="IPR008930">
    <property type="entry name" value="Terpenoid_cyclase/PrenylTrfase"/>
</dbReference>
<dbReference type="Pfam" id="PF13249">
    <property type="entry name" value="SQHop_cyclase_N"/>
    <property type="match status" value="1"/>
</dbReference>
<sequence>MYNRIDAPTKCCDPVTDYSRWRLLVSEGGRHTWHYLKSDEECKKWPQTTVDKFWLGLPADLPALPPAKNAWEAAQNGFKFYKYLQAHDGHWPGEYGGPMFLIPGLVIGSYVSGMSFKDEQRREMIRYVMNRAHPEDGGWGIHVEGHSTVFGTALNYTALRLLGVSADHPTCTNARGILYKLGGACAIPSWGKFWLSLLNVYDWEGNNPVPPELWLLPEWLPMHPHRWWTHTRNVYIPMGYLYGVRFKAPEDELILALREELYPQNYYSIDWPAQRNNISPADLYSPHSTVFELLETILGYYELCTLPPLRRVAVERAYELVVMEDENTGYQTIGPVSKMFNLVARVHREGLESEAAKRHEAKRADFMWMCRDGMMMTGTNGSQVWDTSFITQALVETGLADMEEHKESLVNALAWLSQAQMLDNPKHYTTGYRHRTKGAWGFSTKEQGYTVTDCTGEALKSVLYLQGLSHIPKLISEDRICWAVDTLLSLQNANGAFSDYEPVRAPHWIELLNPAEVFGDIMTGYYYPECTTSVITCLAIFRKHVPHYRSKEVDRTINKAIVYLHSTQRPEGPWLGSWGICFTYATMFALESLSLVGETYRNSPYAKRACDYLVRMQRGDGGWGESYKACERAEWVEHDKTQVVQTCWAGLALMYAQYPYSEPLEKAVKLVMDRQLPDGSWAQEAIEGVFNKNCAISYPNFKFSFSIWMLGKAHSYLNKLKANGHIEVITANGKINGGLMNGHGHGANGNGVALNL</sequence>